<organism evidence="2">
    <name type="scientific">Culex pipiens</name>
    <name type="common">House mosquito</name>
    <dbReference type="NCBI Taxonomy" id="7175"/>
    <lineage>
        <taxon>Eukaryota</taxon>
        <taxon>Metazoa</taxon>
        <taxon>Ecdysozoa</taxon>
        <taxon>Arthropoda</taxon>
        <taxon>Hexapoda</taxon>
        <taxon>Insecta</taxon>
        <taxon>Pterygota</taxon>
        <taxon>Neoptera</taxon>
        <taxon>Endopterygota</taxon>
        <taxon>Diptera</taxon>
        <taxon>Nematocera</taxon>
        <taxon>Culicoidea</taxon>
        <taxon>Culicidae</taxon>
        <taxon>Culicinae</taxon>
        <taxon>Culicini</taxon>
        <taxon>Culex</taxon>
        <taxon>Culex</taxon>
    </lineage>
</organism>
<protein>
    <submittedName>
        <fullName evidence="2">(northern house mosquito) hypothetical protein</fullName>
    </submittedName>
</protein>
<dbReference type="EMBL" id="HBUE01321548">
    <property type="protein sequence ID" value="CAG6588434.1"/>
    <property type="molecule type" value="Transcribed_RNA"/>
</dbReference>
<feature type="region of interest" description="Disordered" evidence="1">
    <location>
        <begin position="1"/>
        <end position="35"/>
    </location>
</feature>
<dbReference type="EMBL" id="HBUE01072639">
    <property type="protein sequence ID" value="CAG6473343.1"/>
    <property type="molecule type" value="Transcribed_RNA"/>
</dbReference>
<dbReference type="EMBL" id="HBUE01321552">
    <property type="protein sequence ID" value="CAG6588440.1"/>
    <property type="molecule type" value="Transcribed_RNA"/>
</dbReference>
<sequence length="191" mass="21156">MRSDTSARLPGNRTEQQGQDGAQLPRAQGRDPEVAQRVPHFARLRRSLHDRHDLLHGPDGNAQPRGDVLRTAGLVHGEPHHVRALHPGAILRRLALLHPGVSSGQTRRQQHGRADHDGHHRQLHLLRWRPDPGDGHGHENLPVDLLRHPANAVHLHLARTLAGAHREGKNFGSAVQAALAEGYRRCTCNAR</sequence>
<reference evidence="2" key="1">
    <citation type="submission" date="2021-05" db="EMBL/GenBank/DDBJ databases">
        <authorList>
            <person name="Alioto T."/>
            <person name="Alioto T."/>
            <person name="Gomez Garrido J."/>
        </authorList>
    </citation>
    <scope>NUCLEOTIDE SEQUENCE</scope>
</reference>
<evidence type="ECO:0000256" key="1">
    <source>
        <dbReference type="SAM" id="MobiDB-lite"/>
    </source>
</evidence>
<evidence type="ECO:0000313" key="2">
    <source>
        <dbReference type="EMBL" id="CAG6473343.1"/>
    </source>
</evidence>
<dbReference type="EMBL" id="HBUE01321553">
    <property type="protein sequence ID" value="CAG6588442.1"/>
    <property type="molecule type" value="Transcribed_RNA"/>
</dbReference>
<dbReference type="EMBL" id="HBUE01072640">
    <property type="protein sequence ID" value="CAG6473345.1"/>
    <property type="molecule type" value="Transcribed_RNA"/>
</dbReference>
<accession>A0A8D8BFF2</accession>
<dbReference type="EMBL" id="HBUE01215023">
    <property type="protein sequence ID" value="CAG6536442.1"/>
    <property type="molecule type" value="Transcribed_RNA"/>
</dbReference>
<name>A0A8D8BFF2_CULPI</name>
<dbReference type="EMBL" id="HBUE01072642">
    <property type="protein sequence ID" value="CAG6473349.1"/>
    <property type="molecule type" value="Transcribed_RNA"/>
</dbReference>
<dbReference type="EMBL" id="HBUE01215028">
    <property type="protein sequence ID" value="CAG6536450.1"/>
    <property type="molecule type" value="Transcribed_RNA"/>
</dbReference>
<proteinExistence type="predicted"/>
<dbReference type="EMBL" id="HBUE01215027">
    <property type="protein sequence ID" value="CAG6536448.1"/>
    <property type="molecule type" value="Transcribed_RNA"/>
</dbReference>
<dbReference type="EMBL" id="HBUE01072638">
    <property type="protein sequence ID" value="CAG6473341.1"/>
    <property type="molecule type" value="Transcribed_RNA"/>
</dbReference>
<dbReference type="AlphaFoldDB" id="A0A8D8BFF2"/>